<proteinExistence type="predicted"/>
<name>A0ABR1SLQ4_9PEZI</name>
<dbReference type="EMBL" id="JAQQWK010000009">
    <property type="protein sequence ID" value="KAK8035252.1"/>
    <property type="molecule type" value="Genomic_DNA"/>
</dbReference>
<organism evidence="2 3">
    <name type="scientific">Apiospora rasikravindrae</name>
    <dbReference type="NCBI Taxonomy" id="990691"/>
    <lineage>
        <taxon>Eukaryota</taxon>
        <taxon>Fungi</taxon>
        <taxon>Dikarya</taxon>
        <taxon>Ascomycota</taxon>
        <taxon>Pezizomycotina</taxon>
        <taxon>Sordariomycetes</taxon>
        <taxon>Xylariomycetidae</taxon>
        <taxon>Amphisphaeriales</taxon>
        <taxon>Apiosporaceae</taxon>
        <taxon>Apiospora</taxon>
    </lineage>
</organism>
<gene>
    <name evidence="2" type="ORF">PG993_010247</name>
</gene>
<keyword evidence="3" id="KW-1185">Reference proteome</keyword>
<dbReference type="InterPro" id="IPR045518">
    <property type="entry name" value="2EXR"/>
</dbReference>
<feature type="domain" description="2EXR" evidence="1">
    <location>
        <begin position="13"/>
        <end position="137"/>
    </location>
</feature>
<dbReference type="Proteomes" id="UP001444661">
    <property type="component" value="Unassembled WGS sequence"/>
</dbReference>
<protein>
    <recommendedName>
        <fullName evidence="1">2EXR domain-containing protein</fullName>
    </recommendedName>
</protein>
<comment type="caution">
    <text evidence="2">The sequence shown here is derived from an EMBL/GenBank/DDBJ whole genome shotgun (WGS) entry which is preliminary data.</text>
</comment>
<dbReference type="Pfam" id="PF20150">
    <property type="entry name" value="2EXR"/>
    <property type="match status" value="1"/>
</dbReference>
<evidence type="ECO:0000313" key="3">
    <source>
        <dbReference type="Proteomes" id="UP001444661"/>
    </source>
</evidence>
<evidence type="ECO:0000259" key="1">
    <source>
        <dbReference type="Pfam" id="PF20150"/>
    </source>
</evidence>
<reference evidence="2 3" key="1">
    <citation type="submission" date="2023-01" db="EMBL/GenBank/DDBJ databases">
        <title>Analysis of 21 Apiospora genomes using comparative genomics revels a genus with tremendous synthesis potential of carbohydrate active enzymes and secondary metabolites.</title>
        <authorList>
            <person name="Sorensen T."/>
        </authorList>
    </citation>
    <scope>NUCLEOTIDE SEQUENCE [LARGE SCALE GENOMIC DNA]</scope>
    <source>
        <strain evidence="2 3">CBS 33761</strain>
    </source>
</reference>
<sequence>MVDSNSTGPSEVFHYFPRLPPEVRCMIWEWAARFLRTKRGAYFFSFQFLSFTEREKGKKVDWQSIYRSRMTKEWHRGYRSITMMPPHDFTFSPEIEMWHLMAAHWVDNTEDSPKKNPSTYMINGGIWAACWDSHQALRRRMKKVRRSVRRQLRAIPDEFWVDGDDEQTELNGTFIQNSKEQMSFTLYPQRDLVCLQIPLAQAHDYDRYDGERSLDTTISFCHPRFQHLAFEFDPFWELDLKSEWNLSSPDTGLPGIIGDLAKAREPDSRLWFIDYGLRRNGWKPEVKKPWTLAPDCHVFRGNGCKFVDVSSSVEYWDTRPRQHPQPAGTYQNAHALVRDLSARVEELDMSLFAWDNDGFADEDVSSWDRELGVLACVWD</sequence>
<accession>A0ABR1SLQ4</accession>
<evidence type="ECO:0000313" key="2">
    <source>
        <dbReference type="EMBL" id="KAK8035252.1"/>
    </source>
</evidence>